<evidence type="ECO:0000259" key="3">
    <source>
        <dbReference type="Pfam" id="PF13519"/>
    </source>
</evidence>
<dbReference type="InterPro" id="IPR002035">
    <property type="entry name" value="VWF_A"/>
</dbReference>
<keyword evidence="1" id="KW-0472">Membrane</keyword>
<proteinExistence type="predicted"/>
<dbReference type="CDD" id="cd00198">
    <property type="entry name" value="vWFA"/>
    <property type="match status" value="1"/>
</dbReference>
<dbReference type="PANTHER" id="PTHR37464">
    <property type="entry name" value="BLL2463 PROTEIN"/>
    <property type="match status" value="1"/>
</dbReference>
<comment type="caution">
    <text evidence="4">The sequence shown here is derived from an EMBL/GenBank/DDBJ whole genome shotgun (WGS) entry which is preliminary data.</text>
</comment>
<dbReference type="SUPFAM" id="SSF53300">
    <property type="entry name" value="vWA-like"/>
    <property type="match status" value="1"/>
</dbReference>
<gene>
    <name evidence="4" type="ORF">ACFQ2I_09255</name>
</gene>
<evidence type="ECO:0000313" key="5">
    <source>
        <dbReference type="Proteomes" id="UP001596989"/>
    </source>
</evidence>
<feature type="domain" description="Aerotolerance regulator N-terminal" evidence="2">
    <location>
        <begin position="1"/>
        <end position="78"/>
    </location>
</feature>
<feature type="transmembrane region" description="Helical" evidence="1">
    <location>
        <begin position="59"/>
        <end position="80"/>
    </location>
</feature>
<dbReference type="Pfam" id="PF13519">
    <property type="entry name" value="VWA_2"/>
    <property type="match status" value="1"/>
</dbReference>
<sequence length="669" mass="73606">MQFLSAASAWFAAALPAIILMYLLKRKYERTEIASHLLWKRVLKEQEANAPWQKLQSRWLLLLQLIIASLVVMALMEPYWERPSRSTHHAVLLIDRSGSMTKEASAAPYDGTNGHSTILNKAIVEAKNWLDSQPEKLLVSIVVTGKQPTLIAAGLRDRDRANELLSAITPYYGTTDYMAALSLADSLHEDQPGGLTVLFSDGQWGSIEELSSIQLRAPLRFMETNESSTGNHVALVSFDIAGKSGEEPGYYGMAAIRNNGDEAVNSVVALYAHYADRAPEMVGELTLHAAPDSWQSAEIRHLPPADYYRAQLQSDAVTIDNVLYQFPGDTAAGKVLLVTEGNLFLEKALQLSGLTVMKATPDGAAPAGETAASVDWAVLDTNADALLEEAEWSALLATLPLWVIDHPEASDGLLRPSSSHIVIGEHPVTKHLQLADMHIGALGSYEREEMAWGEAIITYGGTPALYAGTVGGLPRLWQSFRLQDTDWPLRPEFPVFVLQAASWMNGGLHPHLGTVVAGDTMEFATTAGTLQAKWELVASADEYTKQELEAVRGEAAYMRLDRTTHVAPQLPGLYRLIELGEQGRVLAQRYLHVKADEKEFMNRTNPADWILLEETSGSSGTDQAYSSRKGDSIWTQQDGMLANSPIYAWIALLLLLLLAAEWEVYRRGY</sequence>
<feature type="transmembrane region" description="Helical" evidence="1">
    <location>
        <begin position="6"/>
        <end position="24"/>
    </location>
</feature>
<keyword evidence="1" id="KW-0812">Transmembrane</keyword>
<evidence type="ECO:0000259" key="2">
    <source>
        <dbReference type="Pfam" id="PF07584"/>
    </source>
</evidence>
<dbReference type="InterPro" id="IPR036465">
    <property type="entry name" value="vWFA_dom_sf"/>
</dbReference>
<keyword evidence="5" id="KW-1185">Reference proteome</keyword>
<dbReference type="Gene3D" id="3.40.50.410">
    <property type="entry name" value="von Willebrand factor, type A domain"/>
    <property type="match status" value="1"/>
</dbReference>
<name>A0ABW3HPW5_9BACL</name>
<dbReference type="Pfam" id="PF07584">
    <property type="entry name" value="BatA"/>
    <property type="match status" value="1"/>
</dbReference>
<feature type="transmembrane region" description="Helical" evidence="1">
    <location>
        <begin position="646"/>
        <end position="665"/>
    </location>
</feature>
<dbReference type="InterPro" id="IPR024163">
    <property type="entry name" value="Aerotolerance_reg_N"/>
</dbReference>
<accession>A0ABW3HPW5</accession>
<organism evidence="4 5">
    <name type="scientific">Paenibacillus chungangensis</name>
    <dbReference type="NCBI Taxonomy" id="696535"/>
    <lineage>
        <taxon>Bacteria</taxon>
        <taxon>Bacillati</taxon>
        <taxon>Bacillota</taxon>
        <taxon>Bacilli</taxon>
        <taxon>Bacillales</taxon>
        <taxon>Paenibacillaceae</taxon>
        <taxon>Paenibacillus</taxon>
    </lineage>
</organism>
<feature type="domain" description="VWFA" evidence="3">
    <location>
        <begin position="91"/>
        <end position="203"/>
    </location>
</feature>
<keyword evidence="1" id="KW-1133">Transmembrane helix</keyword>
<evidence type="ECO:0000313" key="4">
    <source>
        <dbReference type="EMBL" id="MFD0959580.1"/>
    </source>
</evidence>
<dbReference type="Proteomes" id="UP001596989">
    <property type="component" value="Unassembled WGS sequence"/>
</dbReference>
<protein>
    <submittedName>
        <fullName evidence="4">BatA and WFA domain-containing protein</fullName>
    </submittedName>
</protein>
<dbReference type="PANTHER" id="PTHR37464:SF1">
    <property type="entry name" value="BLL2463 PROTEIN"/>
    <property type="match status" value="1"/>
</dbReference>
<reference evidence="5" key="1">
    <citation type="journal article" date="2019" name="Int. J. Syst. Evol. Microbiol.">
        <title>The Global Catalogue of Microorganisms (GCM) 10K type strain sequencing project: providing services to taxonomists for standard genome sequencing and annotation.</title>
        <authorList>
            <consortium name="The Broad Institute Genomics Platform"/>
            <consortium name="The Broad Institute Genome Sequencing Center for Infectious Disease"/>
            <person name="Wu L."/>
            <person name="Ma J."/>
        </authorList>
    </citation>
    <scope>NUCLEOTIDE SEQUENCE [LARGE SCALE GENOMIC DNA]</scope>
    <source>
        <strain evidence="5">CCUG 59129</strain>
    </source>
</reference>
<evidence type="ECO:0000256" key="1">
    <source>
        <dbReference type="SAM" id="Phobius"/>
    </source>
</evidence>
<dbReference type="EMBL" id="JBHTJZ010000009">
    <property type="protein sequence ID" value="MFD0959580.1"/>
    <property type="molecule type" value="Genomic_DNA"/>
</dbReference>
<dbReference type="RefSeq" id="WP_377563738.1">
    <property type="nucleotide sequence ID" value="NZ_JBHTJZ010000009.1"/>
</dbReference>